<feature type="binding site" evidence="8">
    <location>
        <position position="162"/>
    </location>
    <ligand>
        <name>deamido-NAD(+)</name>
        <dbReference type="ChEBI" id="CHEBI:58437"/>
        <note>ligand shared between two neighboring subunits</note>
    </ligand>
</feature>
<evidence type="ECO:0000256" key="6">
    <source>
        <dbReference type="ARBA" id="ARBA00022842"/>
    </source>
</evidence>
<dbReference type="GO" id="GO:0005524">
    <property type="term" value="F:ATP binding"/>
    <property type="evidence" value="ECO:0007669"/>
    <property type="project" value="UniProtKB-UniRule"/>
</dbReference>
<evidence type="ECO:0000313" key="12">
    <source>
        <dbReference type="EMBL" id="RSN70612.1"/>
    </source>
</evidence>
<keyword evidence="2 8" id="KW-0436">Ligase</keyword>
<dbReference type="EC" id="6.3.1.5" evidence="8 10"/>
<feature type="binding site" description="in other chain" evidence="8">
    <location>
        <begin position="250"/>
        <end position="251"/>
    </location>
    <ligand>
        <name>deamido-NAD(+)</name>
        <dbReference type="ChEBI" id="CHEBI:58437"/>
        <note>ligand shared between two neighboring subunits</note>
    </ligand>
</feature>
<dbReference type="PANTHER" id="PTHR23090:SF9">
    <property type="entry name" value="GLUTAMINE-DEPENDENT NAD(+) SYNTHETASE"/>
    <property type="match status" value="1"/>
</dbReference>
<accession>A0A3R9RJN2</accession>
<dbReference type="CDD" id="cd00553">
    <property type="entry name" value="NAD_synthase"/>
    <property type="match status" value="1"/>
</dbReference>
<dbReference type="UniPathway" id="UPA00253">
    <property type="reaction ID" value="UER00333"/>
</dbReference>
<evidence type="ECO:0000259" key="11">
    <source>
        <dbReference type="Pfam" id="PF02540"/>
    </source>
</evidence>
<comment type="caution">
    <text evidence="12">The sequence shown here is derived from an EMBL/GenBank/DDBJ whole genome shotgun (WGS) entry which is preliminary data.</text>
</comment>
<dbReference type="SUPFAM" id="SSF52402">
    <property type="entry name" value="Adenine nucleotide alpha hydrolases-like"/>
    <property type="match status" value="1"/>
</dbReference>
<dbReference type="GO" id="GO:0003952">
    <property type="term" value="F:NAD+ synthase (glutamine-hydrolyzing) activity"/>
    <property type="evidence" value="ECO:0007669"/>
    <property type="project" value="InterPro"/>
</dbReference>
<evidence type="ECO:0000256" key="10">
    <source>
        <dbReference type="RuleBase" id="RU003812"/>
    </source>
</evidence>
<dbReference type="Proteomes" id="UP000278149">
    <property type="component" value="Unassembled WGS sequence"/>
</dbReference>
<evidence type="ECO:0000256" key="4">
    <source>
        <dbReference type="ARBA" id="ARBA00022741"/>
    </source>
</evidence>
<comment type="pathway">
    <text evidence="8">Cofactor biosynthesis; NAD(+) biosynthesis; NAD(+) from deamido-NAD(+) (ammonia route): step 1/1.</text>
</comment>
<feature type="binding site" description="in other chain" evidence="8">
    <location>
        <position position="155"/>
    </location>
    <ligand>
        <name>deamido-NAD(+)</name>
        <dbReference type="ChEBI" id="CHEBI:58437"/>
        <note>ligand shared between two neighboring subunits</note>
    </ligand>
</feature>
<feature type="binding site" evidence="8">
    <location>
        <position position="43"/>
    </location>
    <ligand>
        <name>Mg(2+)</name>
        <dbReference type="ChEBI" id="CHEBI:18420"/>
    </ligand>
</feature>
<proteinExistence type="inferred from homology"/>
<evidence type="ECO:0000256" key="7">
    <source>
        <dbReference type="ARBA" id="ARBA00023027"/>
    </source>
</evidence>
<evidence type="ECO:0000256" key="9">
    <source>
        <dbReference type="RuleBase" id="RU003811"/>
    </source>
</evidence>
<keyword evidence="7 8" id="KW-0520">NAD</keyword>
<comment type="catalytic activity">
    <reaction evidence="8 10">
        <text>deamido-NAD(+) + NH4(+) + ATP = AMP + diphosphate + NAD(+) + H(+)</text>
        <dbReference type="Rhea" id="RHEA:21188"/>
        <dbReference type="ChEBI" id="CHEBI:15378"/>
        <dbReference type="ChEBI" id="CHEBI:28938"/>
        <dbReference type="ChEBI" id="CHEBI:30616"/>
        <dbReference type="ChEBI" id="CHEBI:33019"/>
        <dbReference type="ChEBI" id="CHEBI:57540"/>
        <dbReference type="ChEBI" id="CHEBI:58437"/>
        <dbReference type="ChEBI" id="CHEBI:456215"/>
        <dbReference type="EC" id="6.3.1.5"/>
    </reaction>
</comment>
<dbReference type="RefSeq" id="WP_125740564.1">
    <property type="nucleotide sequence ID" value="NZ_RCOR01000006.1"/>
</dbReference>
<comment type="caution">
    <text evidence="8">Lacks conserved residue(s) required for the propagation of feature annotation.</text>
</comment>
<feature type="binding site" evidence="8">
    <location>
        <position position="171"/>
    </location>
    <ligand>
        <name>ATP</name>
        <dbReference type="ChEBI" id="CHEBI:30616"/>
    </ligand>
</feature>
<reference evidence="12 13" key="1">
    <citation type="submission" date="2018-10" db="EMBL/GenBank/DDBJ databases">
        <title>Co-occurring genomic capacity for anaerobic methane metabolism and dissimilatory sulfite reduction discovered in the Korarchaeota.</title>
        <authorList>
            <person name="Mckay L.J."/>
            <person name="Dlakic M."/>
            <person name="Fields M.W."/>
            <person name="Delmont T.O."/>
            <person name="Eren A.M."/>
            <person name="Jay Z.J."/>
            <person name="Klingelsmith K.B."/>
            <person name="Rusch D.B."/>
            <person name="Inskeep W.P."/>
        </authorList>
    </citation>
    <scope>NUCLEOTIDE SEQUENCE [LARGE SCALE GENOMIC DNA]</scope>
    <source>
        <strain evidence="12 13">WS</strain>
    </source>
</reference>
<dbReference type="InterPro" id="IPR022310">
    <property type="entry name" value="NAD/GMP_synthase"/>
</dbReference>
<dbReference type="EMBL" id="RCOR01000006">
    <property type="protein sequence ID" value="RSN70612.1"/>
    <property type="molecule type" value="Genomic_DNA"/>
</dbReference>
<evidence type="ECO:0000256" key="5">
    <source>
        <dbReference type="ARBA" id="ARBA00022840"/>
    </source>
</evidence>
<gene>
    <name evidence="8" type="primary">nadE</name>
    <name evidence="12" type="ORF">D9Q81_00980</name>
</gene>
<dbReference type="Gene3D" id="3.40.50.620">
    <property type="entry name" value="HUPs"/>
    <property type="match status" value="1"/>
</dbReference>
<comment type="subunit">
    <text evidence="8">Homodimer.</text>
</comment>
<dbReference type="NCBIfam" id="NF010587">
    <property type="entry name" value="PRK13980.1"/>
    <property type="match status" value="1"/>
</dbReference>
<feature type="binding site" evidence="8">
    <location>
        <position position="147"/>
    </location>
    <ligand>
        <name>Mg(2+)</name>
        <dbReference type="ChEBI" id="CHEBI:18420"/>
    </ligand>
</feature>
<dbReference type="Pfam" id="PF02540">
    <property type="entry name" value="NAD_synthase"/>
    <property type="match status" value="1"/>
</dbReference>
<evidence type="ECO:0000256" key="3">
    <source>
        <dbReference type="ARBA" id="ARBA00022723"/>
    </source>
</evidence>
<comment type="function">
    <text evidence="8">Catalyzes the ATP-dependent amidation of deamido-NAD to form NAD. Uses ammonia as a nitrogen source.</text>
</comment>
<evidence type="ECO:0000256" key="8">
    <source>
        <dbReference type="HAMAP-Rule" id="MF_00193"/>
    </source>
</evidence>
<dbReference type="GO" id="GO:0009435">
    <property type="term" value="P:NAD+ biosynthetic process"/>
    <property type="evidence" value="ECO:0007669"/>
    <property type="project" value="UniProtKB-UniRule"/>
</dbReference>
<dbReference type="GO" id="GO:0004359">
    <property type="term" value="F:glutaminase activity"/>
    <property type="evidence" value="ECO:0007669"/>
    <property type="project" value="InterPro"/>
</dbReference>
<dbReference type="AlphaFoldDB" id="A0A3R9RJN2"/>
<organism evidence="12 13">
    <name type="scientific">Candidatus Korarchaeum cryptofilum</name>
    <dbReference type="NCBI Taxonomy" id="498846"/>
    <lineage>
        <taxon>Archaea</taxon>
        <taxon>Thermoproteota</taxon>
        <taxon>Candidatus Korarchaeia</taxon>
        <taxon>Candidatus Korarchaeales</taxon>
        <taxon>Candidatus Korarchaeaceae</taxon>
        <taxon>Candidatus Korarchaeum</taxon>
    </lineage>
</organism>
<evidence type="ECO:0000256" key="1">
    <source>
        <dbReference type="ARBA" id="ARBA00005859"/>
    </source>
</evidence>
<dbReference type="InterPro" id="IPR003694">
    <property type="entry name" value="NAD_synthase"/>
</dbReference>
<keyword evidence="4 8" id="KW-0547">Nucleotide-binding</keyword>
<keyword evidence="3 8" id="KW-0479">Metal-binding</keyword>
<dbReference type="GO" id="GO:0008795">
    <property type="term" value="F:NAD+ synthase activity"/>
    <property type="evidence" value="ECO:0007669"/>
    <property type="project" value="UniProtKB-UniRule"/>
</dbReference>
<dbReference type="NCBIfam" id="TIGR00552">
    <property type="entry name" value="nadE"/>
    <property type="match status" value="1"/>
</dbReference>
<dbReference type="InterPro" id="IPR022926">
    <property type="entry name" value="NH(3)-dep_NAD(+)_synth"/>
</dbReference>
<dbReference type="PANTHER" id="PTHR23090">
    <property type="entry name" value="NH 3 /GLUTAMINE-DEPENDENT NAD + SYNTHETASE"/>
    <property type="match status" value="1"/>
</dbReference>
<feature type="domain" description="NAD/GMP synthase" evidence="11">
    <location>
        <begin position="18"/>
        <end position="255"/>
    </location>
</feature>
<feature type="binding site" evidence="8">
    <location>
        <begin position="37"/>
        <end position="44"/>
    </location>
    <ligand>
        <name>ATP</name>
        <dbReference type="ChEBI" id="CHEBI:30616"/>
    </ligand>
</feature>
<keyword evidence="6 8" id="KW-0460">Magnesium</keyword>
<dbReference type="GO" id="GO:0005737">
    <property type="term" value="C:cytoplasm"/>
    <property type="evidence" value="ECO:0007669"/>
    <property type="project" value="InterPro"/>
</dbReference>
<dbReference type="HAMAP" id="MF_00193">
    <property type="entry name" value="NadE_ammonia_dep"/>
    <property type="match status" value="1"/>
</dbReference>
<feature type="binding site" evidence="8">
    <location>
        <position position="193"/>
    </location>
    <ligand>
        <name>ATP</name>
        <dbReference type="ChEBI" id="CHEBI:30616"/>
    </ligand>
</feature>
<dbReference type="FunFam" id="3.40.50.620:FF:000106">
    <property type="entry name" value="Glutamine-dependent NAD(+) synthetase"/>
    <property type="match status" value="1"/>
</dbReference>
<protein>
    <recommendedName>
        <fullName evidence="8 10">NH(3)-dependent NAD(+) synthetase</fullName>
        <ecNumber evidence="8 10">6.3.1.5</ecNumber>
    </recommendedName>
</protein>
<dbReference type="InterPro" id="IPR014729">
    <property type="entry name" value="Rossmann-like_a/b/a_fold"/>
</dbReference>
<comment type="similarity">
    <text evidence="1 8 9">Belongs to the NAD synthetase family.</text>
</comment>
<sequence>MLTLESLKLDMGKVKEIISGFIRGMVAGSRAGGIVLGISGGVDSAVLTKLCVDALGSERVLGLILPDTRVTPEEDIKDAIDLAESLKIKYWRRDIDDIIDSYKRSEFYIHDHKLALGNLRARVRMSLLYYVANSRNLLVAGGSDRSEILIGYFTKYGDGGADLLPMGDLYKTQVRWMAEWLGLPERIVKKPSSPRLWEGQMAEEELGIPYERIDLILHGLFDLRMDIDSLREEFGSDVDRVMEMHSRSAHKRTMPPIARVRI</sequence>
<evidence type="ECO:0000313" key="13">
    <source>
        <dbReference type="Proteomes" id="UP000278149"/>
    </source>
</evidence>
<keyword evidence="5 8" id="KW-0067">ATP-binding</keyword>
<evidence type="ECO:0000256" key="2">
    <source>
        <dbReference type="ARBA" id="ARBA00022598"/>
    </source>
</evidence>
<name>A0A3R9RJN2_9CREN</name>
<feature type="binding site" description="in other chain" evidence="8">
    <location>
        <position position="122"/>
    </location>
    <ligand>
        <name>deamido-NAD(+)</name>
        <dbReference type="ChEBI" id="CHEBI:58437"/>
        <note>ligand shared between two neighboring subunits</note>
    </ligand>
</feature>
<dbReference type="GO" id="GO:0046872">
    <property type="term" value="F:metal ion binding"/>
    <property type="evidence" value="ECO:0007669"/>
    <property type="project" value="UniProtKB-KW"/>
</dbReference>